<gene>
    <name evidence="6" type="ORF">METZ01_LOCUS118480</name>
</gene>
<dbReference type="AlphaFoldDB" id="A0A381XLH5"/>
<dbReference type="GO" id="GO:0009403">
    <property type="term" value="P:toxin biosynthetic process"/>
    <property type="evidence" value="ECO:0007669"/>
    <property type="project" value="InterPro"/>
</dbReference>
<organism evidence="6">
    <name type="scientific">marine metagenome</name>
    <dbReference type="NCBI Taxonomy" id="408172"/>
    <lineage>
        <taxon>unclassified sequences</taxon>
        <taxon>metagenomes</taxon>
        <taxon>ecological metagenomes</taxon>
    </lineage>
</organism>
<feature type="transmembrane region" description="Helical" evidence="5">
    <location>
        <begin position="103"/>
        <end position="126"/>
    </location>
</feature>
<keyword evidence="2 5" id="KW-0812">Transmembrane</keyword>
<evidence type="ECO:0000256" key="1">
    <source>
        <dbReference type="ARBA" id="ARBA00004141"/>
    </source>
</evidence>
<evidence type="ECO:0000256" key="3">
    <source>
        <dbReference type="ARBA" id="ARBA00022989"/>
    </source>
</evidence>
<reference evidence="6" key="1">
    <citation type="submission" date="2018-05" db="EMBL/GenBank/DDBJ databases">
        <authorList>
            <person name="Lanie J.A."/>
            <person name="Ng W.-L."/>
            <person name="Kazmierczak K.M."/>
            <person name="Andrzejewski T.M."/>
            <person name="Davidsen T.M."/>
            <person name="Wayne K.J."/>
            <person name="Tettelin H."/>
            <person name="Glass J.I."/>
            <person name="Rusch D."/>
            <person name="Podicherti R."/>
            <person name="Tsui H.-C.T."/>
            <person name="Winkler M.E."/>
        </authorList>
    </citation>
    <scope>NUCLEOTIDE SEQUENCE</scope>
</reference>
<feature type="transmembrane region" description="Helical" evidence="5">
    <location>
        <begin position="30"/>
        <end position="50"/>
    </location>
</feature>
<feature type="transmembrane region" description="Helical" evidence="5">
    <location>
        <begin position="62"/>
        <end position="83"/>
    </location>
</feature>
<keyword evidence="3 5" id="KW-1133">Transmembrane helix</keyword>
<evidence type="ECO:0000256" key="4">
    <source>
        <dbReference type="ARBA" id="ARBA00023136"/>
    </source>
</evidence>
<proteinExistence type="predicted"/>
<dbReference type="PANTHER" id="PTHR37306:SF1">
    <property type="entry name" value="COLICIN V PRODUCTION PROTEIN"/>
    <property type="match status" value="1"/>
</dbReference>
<dbReference type="EMBL" id="UINC01015612">
    <property type="protein sequence ID" value="SVA65626.1"/>
    <property type="molecule type" value="Genomic_DNA"/>
</dbReference>
<name>A0A381XLH5_9ZZZZ</name>
<dbReference type="Pfam" id="PF02674">
    <property type="entry name" value="Colicin_V"/>
    <property type="match status" value="1"/>
</dbReference>
<evidence type="ECO:0008006" key="7">
    <source>
        <dbReference type="Google" id="ProtNLM"/>
    </source>
</evidence>
<accession>A0A381XLH5</accession>
<dbReference type="PANTHER" id="PTHR37306">
    <property type="entry name" value="COLICIN V PRODUCTION PROTEIN"/>
    <property type="match status" value="1"/>
</dbReference>
<dbReference type="InterPro" id="IPR003825">
    <property type="entry name" value="Colicin-V_CvpA"/>
</dbReference>
<comment type="subcellular location">
    <subcellularLocation>
        <location evidence="1">Membrane</location>
        <topology evidence="1">Multi-pass membrane protein</topology>
    </subcellularLocation>
</comment>
<evidence type="ECO:0000313" key="6">
    <source>
        <dbReference type="EMBL" id="SVA65626.1"/>
    </source>
</evidence>
<evidence type="ECO:0000256" key="5">
    <source>
        <dbReference type="SAM" id="Phobius"/>
    </source>
</evidence>
<keyword evidence="4 5" id="KW-0472">Membrane</keyword>
<sequence>MSWFLDGLAFLYMLLNGTLGFTRGLVDELGRLIGLAISILVAISQTVNISNLILDKIDLEPWLAIFIAFSSIFAIILISSRLITRLFQIALLSKANIWINSLLGFLFGMLKGFCIITVFVWLLIILPLDKWTNIIEQNSKIFHTTTSFRSSIVNFFGWEDPINYSENFIKDLVQP</sequence>
<dbReference type="GO" id="GO:0016020">
    <property type="term" value="C:membrane"/>
    <property type="evidence" value="ECO:0007669"/>
    <property type="project" value="UniProtKB-SubCell"/>
</dbReference>
<protein>
    <recommendedName>
        <fullName evidence="7">Colicin V production protein</fullName>
    </recommendedName>
</protein>
<evidence type="ECO:0000256" key="2">
    <source>
        <dbReference type="ARBA" id="ARBA00022692"/>
    </source>
</evidence>